<dbReference type="EMBL" id="CP159373">
    <property type="protein sequence ID" value="XCN75124.1"/>
    <property type="molecule type" value="Genomic_DNA"/>
</dbReference>
<sequence length="180" mass="20555">MNKRSWRLVHRWAGLFLLGFVLFYCLTGLLLNHRKSFGYFQNRQTTSATIEVQSEDVLNDVVEKYKQLIGRDDDPTVIRLKPEGVVEFLYGSHGRTTYVIDTMQGLMTRIGKEEQQPWYWLNNLHKSSKVSSAWLVLTDCIAVLIIILALSGLVIFRYTRLDILLLACGGLVMLGGMLLS</sequence>
<evidence type="ECO:0000313" key="2">
    <source>
        <dbReference type="EMBL" id="XCN75124.1"/>
    </source>
</evidence>
<dbReference type="AlphaFoldDB" id="A0AAU8M161"/>
<feature type="transmembrane region" description="Helical" evidence="1">
    <location>
        <begin position="133"/>
        <end position="156"/>
    </location>
</feature>
<dbReference type="PANTHER" id="PTHR40115:SF1">
    <property type="entry name" value="INNER MEMBRANE PROTEIN WITH PEPSY TM HELIX"/>
    <property type="match status" value="1"/>
</dbReference>
<dbReference type="KEGG" id="eaj:Q3M24_10440"/>
<proteinExistence type="predicted"/>
<name>A0AAU8M161_9BACT</name>
<dbReference type="InterPro" id="IPR005625">
    <property type="entry name" value="PepSY-ass_TM"/>
</dbReference>
<feature type="transmembrane region" description="Helical" evidence="1">
    <location>
        <begin position="12"/>
        <end position="31"/>
    </location>
</feature>
<gene>
    <name evidence="2" type="ORF">Q3M24_10440</name>
</gene>
<keyword evidence="1" id="KW-0472">Membrane</keyword>
<feature type="transmembrane region" description="Helical" evidence="1">
    <location>
        <begin position="163"/>
        <end position="179"/>
    </location>
</feature>
<organism evidence="2">
    <name type="scientific">Candidatus Electrothrix aestuarii</name>
    <dbReference type="NCBI Taxonomy" id="3062594"/>
    <lineage>
        <taxon>Bacteria</taxon>
        <taxon>Pseudomonadati</taxon>
        <taxon>Thermodesulfobacteriota</taxon>
        <taxon>Desulfobulbia</taxon>
        <taxon>Desulfobulbales</taxon>
        <taxon>Desulfobulbaceae</taxon>
        <taxon>Candidatus Electrothrix</taxon>
    </lineage>
</organism>
<dbReference type="InterPro" id="IPR032307">
    <property type="entry name" value="PepSY_TM-like_2"/>
</dbReference>
<accession>A0AAU8M161</accession>
<protein>
    <submittedName>
        <fullName evidence="2">PepSY-associated TM helix domain-containing protein</fullName>
    </submittedName>
</protein>
<reference evidence="2" key="2">
    <citation type="submission" date="2024-06" db="EMBL/GenBank/DDBJ databases">
        <authorList>
            <person name="Plum-Jensen L.E."/>
            <person name="Schramm A."/>
            <person name="Marshall I.P.G."/>
        </authorList>
    </citation>
    <scope>NUCLEOTIDE SEQUENCE</scope>
    <source>
        <strain evidence="2">Rat1</strain>
    </source>
</reference>
<evidence type="ECO:0000256" key="1">
    <source>
        <dbReference type="SAM" id="Phobius"/>
    </source>
</evidence>
<dbReference type="Pfam" id="PF03929">
    <property type="entry name" value="PepSY_TM"/>
    <property type="match status" value="1"/>
</dbReference>
<keyword evidence="1" id="KW-1133">Transmembrane helix</keyword>
<dbReference type="PANTHER" id="PTHR40115">
    <property type="entry name" value="INNER MEMBRANE PROTEIN WITH PEPSY TM HELIX"/>
    <property type="match status" value="1"/>
</dbReference>
<keyword evidence="1" id="KW-0812">Transmembrane</keyword>
<reference evidence="2" key="1">
    <citation type="journal article" date="2024" name="Syst. Appl. Microbiol.">
        <title>First single-strain enrichments of Electrothrix cable bacteria, description of E. aestuarii sp. nov. and E. rattekaaiensis sp. nov., and proposal of a cable bacteria taxonomy following the rules of the SeqCode.</title>
        <authorList>
            <person name="Plum-Jensen L.E."/>
            <person name="Schramm A."/>
            <person name="Marshall I.P.G."/>
        </authorList>
    </citation>
    <scope>NUCLEOTIDE SEQUENCE</scope>
    <source>
        <strain evidence="2">Rat1</strain>
    </source>
</reference>